<evidence type="ECO:0008006" key="4">
    <source>
        <dbReference type="Google" id="ProtNLM"/>
    </source>
</evidence>
<accession>A0ABN0WDX2</accession>
<reference evidence="2 3" key="1">
    <citation type="journal article" date="2019" name="Int. J. Syst. Evol. Microbiol.">
        <title>The Global Catalogue of Microorganisms (GCM) 10K type strain sequencing project: providing services to taxonomists for standard genome sequencing and annotation.</title>
        <authorList>
            <consortium name="The Broad Institute Genomics Platform"/>
            <consortium name="The Broad Institute Genome Sequencing Center for Infectious Disease"/>
            <person name="Wu L."/>
            <person name="Ma J."/>
        </authorList>
    </citation>
    <scope>NUCLEOTIDE SEQUENCE [LARGE SCALE GENOMIC DNA]</scope>
    <source>
        <strain evidence="2 3">JCM 4565</strain>
    </source>
</reference>
<gene>
    <name evidence="2" type="ORF">GCM10010319_07660</name>
</gene>
<evidence type="ECO:0000313" key="3">
    <source>
        <dbReference type="Proteomes" id="UP001500063"/>
    </source>
</evidence>
<sequence>MTIQAQSQPIAARRTYLIGRARPNAVVGKNRETGEIALIIAGAFLGMMCGLLVPVLPLRILTLTGFPVLALSAVYVPYKQRTFYKWFEINRTYKRTLRRGATYRSSASEAGTRLDGREVEVGPPPGIGRISWLAAPFGPDEIAVLLHADRRTVTAAIEIEGPGVGLRDSEDQEALVDRFGTLLKHVANGDGYVTRIQMLARTLPADPDAHAKDVERRGDEKSPKWLKDSYDQLQSMVSTSSEQHRAYLVACMHYTRELAAEAQTIARASRHESGTRRLDRDGGLAVVMARELTDICARLAEADIRVRQPLGQGRLASLVHSMYDPDHPIDHIQAMTQRNAWPAELDAMEATYLQAKTRESSTRAPWCHSTAWVKEWPMTPVGVNFLAPLLVHTPDVIRTVAVCMDLEPTDVAIERMLTEKTNDDADASRAAKMNRVVDPRDVAHHSRVDQRGEDLASGAAGVNLVGYITVSSRSPEALARDKRTIRASAGKSYLKLEWCDREHHRAFVNTLPFATGIRR</sequence>
<keyword evidence="3" id="KW-1185">Reference proteome</keyword>
<proteinExistence type="predicted"/>
<organism evidence="2 3">
    <name type="scientific">Streptomyces blastmyceticus</name>
    <dbReference type="NCBI Taxonomy" id="68180"/>
    <lineage>
        <taxon>Bacteria</taxon>
        <taxon>Bacillati</taxon>
        <taxon>Actinomycetota</taxon>
        <taxon>Actinomycetes</taxon>
        <taxon>Kitasatosporales</taxon>
        <taxon>Streptomycetaceae</taxon>
        <taxon>Streptomyces</taxon>
    </lineage>
</organism>
<dbReference type="NCBIfam" id="NF042935">
    <property type="entry name" value="SCO6880_fam"/>
    <property type="match status" value="1"/>
</dbReference>
<comment type="caution">
    <text evidence="2">The sequence shown here is derived from an EMBL/GenBank/DDBJ whole genome shotgun (WGS) entry which is preliminary data.</text>
</comment>
<keyword evidence="1" id="KW-0812">Transmembrane</keyword>
<keyword evidence="1" id="KW-0472">Membrane</keyword>
<feature type="transmembrane region" description="Helical" evidence="1">
    <location>
        <begin position="36"/>
        <end position="54"/>
    </location>
</feature>
<protein>
    <recommendedName>
        <fullName evidence="4">Integral membrane protein</fullName>
    </recommendedName>
</protein>
<dbReference type="EMBL" id="BAAABW010000002">
    <property type="protein sequence ID" value="GAA0334148.1"/>
    <property type="molecule type" value="Genomic_DNA"/>
</dbReference>
<name>A0ABN0WDX2_9ACTN</name>
<dbReference type="Proteomes" id="UP001500063">
    <property type="component" value="Unassembled WGS sequence"/>
</dbReference>
<evidence type="ECO:0000256" key="1">
    <source>
        <dbReference type="SAM" id="Phobius"/>
    </source>
</evidence>
<dbReference type="InterPro" id="IPR049978">
    <property type="entry name" value="SCO6880-like"/>
</dbReference>
<evidence type="ECO:0000313" key="2">
    <source>
        <dbReference type="EMBL" id="GAA0334148.1"/>
    </source>
</evidence>
<keyword evidence="1" id="KW-1133">Transmembrane helix</keyword>